<accession>A0ABD5WM11</accession>
<dbReference type="Gene3D" id="3.40.720.10">
    <property type="entry name" value="Alkaline Phosphatase, subunit A"/>
    <property type="match status" value="1"/>
</dbReference>
<dbReference type="EMBL" id="JBHSZH010000005">
    <property type="protein sequence ID" value="MFC7080229.1"/>
    <property type="molecule type" value="Genomic_DNA"/>
</dbReference>
<organism evidence="1 2">
    <name type="scientific">Halorussus caseinilyticus</name>
    <dbReference type="NCBI Taxonomy" id="3034025"/>
    <lineage>
        <taxon>Archaea</taxon>
        <taxon>Methanobacteriati</taxon>
        <taxon>Methanobacteriota</taxon>
        <taxon>Stenosarchaea group</taxon>
        <taxon>Halobacteria</taxon>
        <taxon>Halobacteriales</taxon>
        <taxon>Haladaptataceae</taxon>
        <taxon>Halorussus</taxon>
    </lineage>
</organism>
<reference evidence="1 2" key="1">
    <citation type="journal article" date="2019" name="Int. J. Syst. Evol. Microbiol.">
        <title>The Global Catalogue of Microorganisms (GCM) 10K type strain sequencing project: providing services to taxonomists for standard genome sequencing and annotation.</title>
        <authorList>
            <consortium name="The Broad Institute Genomics Platform"/>
            <consortium name="The Broad Institute Genome Sequencing Center for Infectious Disease"/>
            <person name="Wu L."/>
            <person name="Ma J."/>
        </authorList>
    </citation>
    <scope>NUCLEOTIDE SEQUENCE [LARGE SCALE GENOMIC DNA]</scope>
    <source>
        <strain evidence="1 2">DT72</strain>
    </source>
</reference>
<dbReference type="SUPFAM" id="SSF53649">
    <property type="entry name" value="Alkaline phosphatase-like"/>
    <property type="match status" value="1"/>
</dbReference>
<comment type="caution">
    <text evidence="1">The sequence shown here is derived from an EMBL/GenBank/DDBJ whole genome shotgun (WGS) entry which is preliminary data.</text>
</comment>
<evidence type="ECO:0000313" key="1">
    <source>
        <dbReference type="EMBL" id="MFC7080229.1"/>
    </source>
</evidence>
<keyword evidence="2" id="KW-1185">Reference proteome</keyword>
<dbReference type="InterPro" id="IPR017850">
    <property type="entry name" value="Alkaline_phosphatase_core_sf"/>
</dbReference>
<gene>
    <name evidence="1" type="ORF">ACFQJ6_08960</name>
</gene>
<protein>
    <recommendedName>
        <fullName evidence="3">Sulfatase</fullName>
    </recommendedName>
</protein>
<sequence length="317" mass="36583">MTLQDWIDESKERIDEHGLLNGGQGSAKAFWEGALCRVGHRWNYGTHIFEHDWDVLLVLDTCRPDVLEDVAHEYEYVPRDVPSETSIGSASIEWVKKNFTNDDYAEELSETAYVTSNLFSEHIDPDDLYLLDEVWRYGWNDDDCTTPPEVVADRAIDVMREHDPERMVVHLMQPHAPYRSMLEEFPEWRVQPGPGEDDPSHPAREMWEDLRHGVISRQEIWQAYRDNLRWVLDDGVDLMLNNMDADDVVITADHGESFGEWGVYAHPPYCPVPVLKNVPWVHTSATDSGEYTPDIEPDETALAEDEVEDRLEALGYK</sequence>
<dbReference type="AlphaFoldDB" id="A0ABD5WM11"/>
<dbReference type="GeneID" id="79303170"/>
<evidence type="ECO:0000313" key="2">
    <source>
        <dbReference type="Proteomes" id="UP001596407"/>
    </source>
</evidence>
<dbReference type="Proteomes" id="UP001596407">
    <property type="component" value="Unassembled WGS sequence"/>
</dbReference>
<proteinExistence type="predicted"/>
<evidence type="ECO:0008006" key="3">
    <source>
        <dbReference type="Google" id="ProtNLM"/>
    </source>
</evidence>
<dbReference type="RefSeq" id="WP_276281941.1">
    <property type="nucleotide sequence ID" value="NZ_CP119809.1"/>
</dbReference>
<name>A0ABD5WM11_9EURY</name>